<dbReference type="GO" id="GO:0006457">
    <property type="term" value="P:protein folding"/>
    <property type="evidence" value="ECO:0007669"/>
    <property type="project" value="TreeGrafter"/>
</dbReference>
<feature type="transmembrane region" description="Helical" evidence="8">
    <location>
        <begin position="459"/>
        <end position="480"/>
    </location>
</feature>
<dbReference type="SUPFAM" id="SSF69000">
    <property type="entry name" value="FAD-dependent thiol oxidase"/>
    <property type="match status" value="1"/>
</dbReference>
<evidence type="ECO:0000259" key="10">
    <source>
        <dbReference type="PROSITE" id="PS51324"/>
    </source>
</evidence>
<feature type="signal peptide" evidence="9">
    <location>
        <begin position="1"/>
        <end position="21"/>
    </location>
</feature>
<dbReference type="EMBL" id="CAKKTJ010000038">
    <property type="protein sequence ID" value="CAH0473339.1"/>
    <property type="molecule type" value="Genomic_DNA"/>
</dbReference>
<dbReference type="AlphaFoldDB" id="A0AAU9KLU5"/>
<keyword evidence="3 9" id="KW-0732">Signal</keyword>
<protein>
    <recommendedName>
        <fullName evidence="8">Sulfhydryl oxidase</fullName>
        <ecNumber evidence="8">1.8.3.2</ecNumber>
    </recommendedName>
</protein>
<accession>A0AAU9KLU5</accession>
<evidence type="ECO:0000256" key="3">
    <source>
        <dbReference type="ARBA" id="ARBA00022729"/>
    </source>
</evidence>
<keyword evidence="5 8" id="KW-0560">Oxidoreductase</keyword>
<evidence type="ECO:0000256" key="2">
    <source>
        <dbReference type="ARBA" id="ARBA00022630"/>
    </source>
</evidence>
<evidence type="ECO:0000256" key="6">
    <source>
        <dbReference type="ARBA" id="ARBA00023157"/>
    </source>
</evidence>
<gene>
    <name evidence="12" type="ORF">PBS003_LOCUS244</name>
</gene>
<dbReference type="Proteomes" id="UP001160483">
    <property type="component" value="Unassembled WGS sequence"/>
</dbReference>
<evidence type="ECO:0000259" key="11">
    <source>
        <dbReference type="PROSITE" id="PS51352"/>
    </source>
</evidence>
<keyword evidence="4 8" id="KW-0274">FAD</keyword>
<dbReference type="GO" id="GO:0016971">
    <property type="term" value="F:flavin-dependent sulfhydryl oxidase activity"/>
    <property type="evidence" value="ECO:0007669"/>
    <property type="project" value="InterPro"/>
</dbReference>
<dbReference type="Gene3D" id="1.20.120.310">
    <property type="entry name" value="ERV/ALR sulfhydryl oxidase domain"/>
    <property type="match status" value="1"/>
</dbReference>
<dbReference type="GO" id="GO:0000139">
    <property type="term" value="C:Golgi membrane"/>
    <property type="evidence" value="ECO:0007669"/>
    <property type="project" value="TreeGrafter"/>
</dbReference>
<evidence type="ECO:0000256" key="5">
    <source>
        <dbReference type="ARBA" id="ARBA00023002"/>
    </source>
</evidence>
<keyword evidence="6" id="KW-1015">Disulfide bond</keyword>
<dbReference type="PROSITE" id="PS51352">
    <property type="entry name" value="THIOREDOXIN_2"/>
    <property type="match status" value="1"/>
</dbReference>
<reference evidence="12" key="1">
    <citation type="submission" date="2021-11" db="EMBL/GenBank/DDBJ databases">
        <authorList>
            <person name="Islam A."/>
            <person name="Islam S."/>
            <person name="Flora M.S."/>
            <person name="Rahman M."/>
            <person name="Ziaur R.M."/>
            <person name="Epstein J.H."/>
            <person name="Hassan M."/>
            <person name="Klassen M."/>
            <person name="Woodard K."/>
            <person name="Webb A."/>
            <person name="Webby R.J."/>
            <person name="El Zowalaty M.E."/>
        </authorList>
    </citation>
    <scope>NUCLEOTIDE SEQUENCE</scope>
    <source>
        <strain evidence="12">Pbs3</strain>
    </source>
</reference>
<keyword evidence="8" id="KW-0812">Transmembrane</keyword>
<feature type="chain" id="PRO_5043515917" description="Sulfhydryl oxidase" evidence="9">
    <location>
        <begin position="22"/>
        <end position="500"/>
    </location>
</feature>
<dbReference type="InterPro" id="IPR039798">
    <property type="entry name" value="Sulfhydryl_oxidase"/>
</dbReference>
<dbReference type="GO" id="GO:0005615">
    <property type="term" value="C:extracellular space"/>
    <property type="evidence" value="ECO:0007669"/>
    <property type="project" value="TreeGrafter"/>
</dbReference>
<dbReference type="PROSITE" id="PS51324">
    <property type="entry name" value="ERV_ALR"/>
    <property type="match status" value="1"/>
</dbReference>
<dbReference type="InterPro" id="IPR017937">
    <property type="entry name" value="Thioredoxin_CS"/>
</dbReference>
<sequence>MKLLSMPLVALIILLQAETFASSLFKHDTSPLFTKSFQVHSLTTESYDNMLKDSTTVWLVDYYAPWCPHCREFAPKWEQIANFYANSDKVNVGAVDCTKYKEICNQENVYGYPGVKLHHVPADAEKAHTMASGIRGTKPVIQWVEKLMEEHGVKSGVDMEDLAAQLTNFRKDDVVGIDGEEGMVIHSDQSLDVKYKRLHDAGIATFSTFQSGFFTGTNVLEGERYKVALLWMETLAISFPIETNRQVLTKLAEVMKTSSHWNYADWKVALNGWKELTSNTTFPVNLFASSEEKPWKFCKTYTCGMWTLFHSITVNEVKVSKESSSEPWKPSKIAAAIWLYVKNFFGCEECREHFLQSNPKSVIDELALNDANGSHAVIMWLWKMHNTVNKVVENVQWPSKRACPVCYVDNGEPLSLDPVRLHENEIVSYVISAYGYDEEEIYAMDVVHNGKTVTVQWSWMQRFTAMIMVLGLTALLGMAYKTKKYRTFDHKTFLMRDHIA</sequence>
<dbReference type="PROSITE" id="PS00194">
    <property type="entry name" value="THIOREDOXIN_1"/>
    <property type="match status" value="1"/>
</dbReference>
<evidence type="ECO:0000256" key="7">
    <source>
        <dbReference type="ARBA" id="ARBA00023180"/>
    </source>
</evidence>
<dbReference type="PANTHER" id="PTHR22897:SF8">
    <property type="entry name" value="SULFHYDRYL OXIDASE"/>
    <property type="match status" value="1"/>
</dbReference>
<organism evidence="12 13">
    <name type="scientific">Peronospora belbahrii</name>
    <dbReference type="NCBI Taxonomy" id="622444"/>
    <lineage>
        <taxon>Eukaryota</taxon>
        <taxon>Sar</taxon>
        <taxon>Stramenopiles</taxon>
        <taxon>Oomycota</taxon>
        <taxon>Peronosporomycetes</taxon>
        <taxon>Peronosporales</taxon>
        <taxon>Peronosporaceae</taxon>
        <taxon>Peronospora</taxon>
    </lineage>
</organism>
<keyword evidence="8" id="KW-0472">Membrane</keyword>
<comment type="cofactor">
    <cofactor evidence="1 8">
        <name>FAD</name>
        <dbReference type="ChEBI" id="CHEBI:57692"/>
    </cofactor>
</comment>
<dbReference type="InterPro" id="IPR036774">
    <property type="entry name" value="ERV/ALR_sulphydryl_oxid_sf"/>
</dbReference>
<evidence type="ECO:0000256" key="1">
    <source>
        <dbReference type="ARBA" id="ARBA00001974"/>
    </source>
</evidence>
<evidence type="ECO:0000313" key="13">
    <source>
        <dbReference type="Proteomes" id="UP001160483"/>
    </source>
</evidence>
<evidence type="ECO:0000256" key="9">
    <source>
        <dbReference type="SAM" id="SignalP"/>
    </source>
</evidence>
<evidence type="ECO:0000256" key="8">
    <source>
        <dbReference type="RuleBase" id="RU371123"/>
    </source>
</evidence>
<keyword evidence="7" id="KW-0325">Glycoprotein</keyword>
<comment type="catalytic activity">
    <reaction evidence="8">
        <text>2 R'C(R)SH + O2 = R'C(R)S-S(R)CR' + H2O2</text>
        <dbReference type="Rhea" id="RHEA:17357"/>
        <dbReference type="ChEBI" id="CHEBI:15379"/>
        <dbReference type="ChEBI" id="CHEBI:16240"/>
        <dbReference type="ChEBI" id="CHEBI:16520"/>
        <dbReference type="ChEBI" id="CHEBI:17412"/>
        <dbReference type="EC" id="1.8.3.2"/>
    </reaction>
</comment>
<dbReference type="InterPro" id="IPR017905">
    <property type="entry name" value="ERV/ALR_sulphydryl_oxidase"/>
</dbReference>
<dbReference type="GO" id="GO:0003756">
    <property type="term" value="F:protein disulfide isomerase activity"/>
    <property type="evidence" value="ECO:0007669"/>
    <property type="project" value="TreeGrafter"/>
</dbReference>
<evidence type="ECO:0000313" key="12">
    <source>
        <dbReference type="EMBL" id="CAH0473339.1"/>
    </source>
</evidence>
<name>A0AAU9KLU5_9STRA</name>
<keyword evidence="8" id="KW-1133">Transmembrane helix</keyword>
<keyword evidence="2 8" id="KW-0285">Flavoprotein</keyword>
<dbReference type="EC" id="1.8.3.2" evidence="8"/>
<dbReference type="InterPro" id="IPR036249">
    <property type="entry name" value="Thioredoxin-like_sf"/>
</dbReference>
<dbReference type="SUPFAM" id="SSF52833">
    <property type="entry name" value="Thioredoxin-like"/>
    <property type="match status" value="1"/>
</dbReference>
<dbReference type="Pfam" id="PF04777">
    <property type="entry name" value="Evr1_Alr"/>
    <property type="match status" value="1"/>
</dbReference>
<feature type="domain" description="Thioredoxin" evidence="11">
    <location>
        <begin position="11"/>
        <end position="149"/>
    </location>
</feature>
<dbReference type="PANTHER" id="PTHR22897">
    <property type="entry name" value="QUIESCIN Q6-RELATED SULFHYDRYL OXIDASE"/>
    <property type="match status" value="1"/>
</dbReference>
<proteinExistence type="predicted"/>
<comment type="caution">
    <text evidence="12">The sequence shown here is derived from an EMBL/GenBank/DDBJ whole genome shotgun (WGS) entry which is preliminary data.</text>
</comment>
<dbReference type="Gene3D" id="3.40.30.10">
    <property type="entry name" value="Glutaredoxin"/>
    <property type="match status" value="1"/>
</dbReference>
<dbReference type="InterPro" id="IPR013766">
    <property type="entry name" value="Thioredoxin_domain"/>
</dbReference>
<dbReference type="Pfam" id="PF00085">
    <property type="entry name" value="Thioredoxin"/>
    <property type="match status" value="1"/>
</dbReference>
<evidence type="ECO:0000256" key="4">
    <source>
        <dbReference type="ARBA" id="ARBA00022827"/>
    </source>
</evidence>
<feature type="domain" description="ERV/ALR sulfhydryl oxidase" evidence="10">
    <location>
        <begin position="290"/>
        <end position="407"/>
    </location>
</feature>